<dbReference type="InterPro" id="IPR001119">
    <property type="entry name" value="SLH_dom"/>
</dbReference>
<keyword evidence="2" id="KW-0732">Signal</keyword>
<feature type="domain" description="SLH" evidence="3">
    <location>
        <begin position="1528"/>
        <end position="1588"/>
    </location>
</feature>
<evidence type="ECO:0000259" key="3">
    <source>
        <dbReference type="PROSITE" id="PS51272"/>
    </source>
</evidence>
<comment type="subcellular location">
    <subcellularLocation>
        <location evidence="1">Cell envelope</location>
    </subcellularLocation>
</comment>
<dbReference type="Pfam" id="PF07581">
    <property type="entry name" value="Glug"/>
    <property type="match status" value="3"/>
</dbReference>
<feature type="domain" description="SLH" evidence="3">
    <location>
        <begin position="1464"/>
        <end position="1527"/>
    </location>
</feature>
<evidence type="ECO:0000256" key="1">
    <source>
        <dbReference type="ARBA" id="ARBA00004196"/>
    </source>
</evidence>
<dbReference type="Pfam" id="PF00395">
    <property type="entry name" value="SLH"/>
    <property type="match status" value="3"/>
</dbReference>
<evidence type="ECO:0000313" key="5">
    <source>
        <dbReference type="Proteomes" id="UP001493487"/>
    </source>
</evidence>
<organism evidence="4 5">
    <name type="scientific">Cohnella silvisoli</name>
    <dbReference type="NCBI Taxonomy" id="2873699"/>
    <lineage>
        <taxon>Bacteria</taxon>
        <taxon>Bacillati</taxon>
        <taxon>Bacillota</taxon>
        <taxon>Bacilli</taxon>
        <taxon>Bacillales</taxon>
        <taxon>Paenibacillaceae</taxon>
        <taxon>Cohnella</taxon>
    </lineage>
</organism>
<dbReference type="EMBL" id="JASKHM010000029">
    <property type="protein sequence ID" value="MEQ4487099.1"/>
    <property type="molecule type" value="Genomic_DNA"/>
</dbReference>
<dbReference type="Pfam" id="PF09479">
    <property type="entry name" value="Flg_new"/>
    <property type="match status" value="1"/>
</dbReference>
<gene>
    <name evidence="4" type="ORF">QJS35_32455</name>
</gene>
<proteinExistence type="predicted"/>
<dbReference type="Gene3D" id="2.160.20.110">
    <property type="match status" value="3"/>
</dbReference>
<dbReference type="InterPro" id="IPR013378">
    <property type="entry name" value="InlB-like_B-rpt"/>
</dbReference>
<evidence type="ECO:0000256" key="2">
    <source>
        <dbReference type="SAM" id="SignalP"/>
    </source>
</evidence>
<feature type="chain" id="PRO_5046710613" evidence="2">
    <location>
        <begin position="35"/>
        <end position="1644"/>
    </location>
</feature>
<accession>A0ABV1L432</accession>
<comment type="caution">
    <text evidence="4">The sequence shown here is derived from an EMBL/GenBank/DDBJ whole genome shotgun (WGS) entry which is preliminary data.</text>
</comment>
<dbReference type="PANTHER" id="PTHR43308:SF5">
    <property type="entry name" value="S-LAYER PROTEIN _ PEPTIDOGLYCAN ENDO-BETA-N-ACETYLGLUCOSAMINIDASE"/>
    <property type="match status" value="1"/>
</dbReference>
<dbReference type="Gene3D" id="2.60.40.2340">
    <property type="match status" value="6"/>
</dbReference>
<dbReference type="InterPro" id="IPR051465">
    <property type="entry name" value="Cell_Envelope_Struct_Comp"/>
</dbReference>
<dbReference type="PANTHER" id="PTHR43308">
    <property type="entry name" value="OUTER MEMBRANE PROTEIN ALPHA-RELATED"/>
    <property type="match status" value="1"/>
</dbReference>
<dbReference type="Gene3D" id="2.60.40.4270">
    <property type="entry name" value="Listeria-Bacteroides repeat domain"/>
    <property type="match status" value="1"/>
</dbReference>
<dbReference type="PROSITE" id="PS51272">
    <property type="entry name" value="SLH"/>
    <property type="match status" value="3"/>
</dbReference>
<dbReference type="Proteomes" id="UP001493487">
    <property type="component" value="Unassembled WGS sequence"/>
</dbReference>
<dbReference type="InterPro" id="IPR042229">
    <property type="entry name" value="Listeria/Bacterioides_rpt_sf"/>
</dbReference>
<dbReference type="RefSeq" id="WP_232190170.1">
    <property type="nucleotide sequence ID" value="NZ_JAIOAP010000028.1"/>
</dbReference>
<protein>
    <submittedName>
        <fullName evidence="4">S-layer homology domain-containing protein</fullName>
    </submittedName>
</protein>
<evidence type="ECO:0000313" key="4">
    <source>
        <dbReference type="EMBL" id="MEQ4487099.1"/>
    </source>
</evidence>
<name>A0ABV1L432_9BACL</name>
<feature type="domain" description="SLH" evidence="3">
    <location>
        <begin position="1590"/>
        <end position="1644"/>
    </location>
</feature>
<sequence length="1644" mass="168002">MRKLGNKAMKMILTMIMVFSAISGGAFGSGKAFAAGPAFPGDGTSVNPYLIGTASQLNLVRGAYLDPNTYFKLTDDIDLSGYTSWVPIGDFDTPFYGQMDGNEFKITGLTINDTDIDYMGLFGYLGSGSSLMSMNIKNANLNGNQQAGVLAGYNDGGTISDSYVSGDVSGFDNIGGLVGYNADGEIRNSRSSARVVGGSGSSAIGGLVGLSGGNNAIISDSSASGEVSGKNSVGGLIGSGYSGTVVDSHASGKVGGEREVGGLIGEESDMIIDKSFASGQVDGDMEIGGLIGNNSGAGEIRSSYALGKVGGKENVGGLVGWNKDAQIADSYASGDVSGEAGRFSVGGLVGNNLLGKISRSFASGNVSGGGSIGGLAGQNYSAEISYSYAVGSVSGSDGSNAIGGLIGNNTSGAIVATFASGDVSGDSVQAIGGLIGNMNGGSVSESYASGNVIGNYESSYVGGLAGENAGNVSDSYASGGVTGKYYVGGLVGYNHDVVIGNSYASGSIAVVSGSQEVGGLIGYNMSATTLDSFYDADTTGRSASAGGTSRSMVQMKTQSTYNSWDFTNIWVLDATRNSGYPYLNNAQVYLDYDGNGNDGGTVPDSGSYPPGAPVLLPTANLVKSGYEFYGWSTSVNGSGVAYKPGDAIKLSSETKLYARWIVPSADATLTSAIGDVSPGASPIETIANIPYGTKLSALKAVITPAADATFEVYDADGTTVATRLATGKKVIVTAQDGTTKVTYTVSVIKNSEKAITLFSLAEETNAATIDGTAHTVTIEVAYGTNLTGLNAAFSLSAGATAKVGGVGGVSQTSGTTANDFTGPVVYTVKAEDGSTQNWTVTVTVLMSAKDITSFSVPNQTKPAVIDSNSHLVVIEVVYGTNRNGMIATFALSPGATAKVGSANQTSGTTPNNFAPSVTYTVKAANGTTQDWMVIITAPNTETDIKSFSLAAQTGPAIIDATTHEIAIEVAYGTNVSSLIATFTTSPNAIVKVGRRTQTSNTTANNFTTPVTYVVRSEEGSTVQNWTVTVTVSTGNAKDIKAFSLAAQTRAATIDATAHTVAIEVAHGTNLSNLIATFVLSAGASAKVGSINQTSGTTPNDFSSPVTYTVTAANGTTQDWKVTVTVAASSAKDITAFSLAAQTGAATIDATAHTVAIEVAHGTNLSNLIATFALSAGATAKVGSINQASGTTPNNFTNLVTYVVTAANGVSTQNWTVTVTVAPALSNAATLTSTIGTVSINGTANESITNIPYGTTVASLRAAITPAANATFEIYDASGVTGAFTLATGMKVIVTAQNGTSKVTYTLSVNAAPSNGGGSTPPTDTKVNSTDGRLTLPAGMAGEVSLNNEVVVSIPANATDKQLKVTIDKVTDAAKLLLNNEILKTAVYEILKNFPENFINSVTLTFKFDPASLKANQSVAVFYYDEVKKSWVEVTGSVISGNQITVKVNHFTKYAVFVIGESTEEPTNQLSDIVGHWAEASIKQAVSNGIVTGYPDKTFKPNRTVTRAEFTVMLMNALKPKGAGTALTFTDEAKIGAWAKSAVAQAVQAGCIKGYEDGTFRPEAVITRAEMAMMVAKASGLSLEANVPTGFADDRDIPAWAKGAVAAIKKIGYIEGKGSNKFDPHAQMTRAEAVTVLLKVLATKE</sequence>
<reference evidence="4 5" key="1">
    <citation type="journal article" date="2023" name="Genome Announc.">
        <title>Pan-Genome Analyses of the Genus Cohnella and Proposal of the Novel Species Cohnella silvisoli sp. nov., Isolated from Forest Soil.</title>
        <authorList>
            <person name="Wang C."/>
            <person name="Mao L."/>
            <person name="Bao G."/>
            <person name="Zhu H."/>
        </authorList>
    </citation>
    <scope>NUCLEOTIDE SEQUENCE [LARGE SCALE GENOMIC DNA]</scope>
    <source>
        <strain evidence="4 5">NL03-T5-1</strain>
    </source>
</reference>
<keyword evidence="5" id="KW-1185">Reference proteome</keyword>
<dbReference type="InterPro" id="IPR011493">
    <property type="entry name" value="GLUG"/>
</dbReference>
<feature type="signal peptide" evidence="2">
    <location>
        <begin position="1"/>
        <end position="34"/>
    </location>
</feature>